<dbReference type="SUPFAM" id="SSF53218">
    <property type="entry name" value="Molybdenum cofactor biosynthesis proteins"/>
    <property type="match status" value="1"/>
</dbReference>
<evidence type="ECO:0008006" key="3">
    <source>
        <dbReference type="Google" id="ProtNLM"/>
    </source>
</evidence>
<organism evidence="1 2">
    <name type="scientific">Candidatus Dormiibacter inghamiae</name>
    <dbReference type="NCBI Taxonomy" id="3127013"/>
    <lineage>
        <taxon>Bacteria</taxon>
        <taxon>Bacillati</taxon>
        <taxon>Candidatus Dormiibacterota</taxon>
        <taxon>Candidatus Dormibacteria</taxon>
        <taxon>Candidatus Dormibacterales</taxon>
        <taxon>Candidatus Dormibacteraceae</taxon>
        <taxon>Candidatus Dormiibacter</taxon>
    </lineage>
</organism>
<evidence type="ECO:0000313" key="2">
    <source>
        <dbReference type="Proteomes" id="UP000620075"/>
    </source>
</evidence>
<dbReference type="Proteomes" id="UP000620075">
    <property type="component" value="Unassembled WGS sequence"/>
</dbReference>
<dbReference type="Gene3D" id="3.40.980.10">
    <property type="entry name" value="MoaB/Mog-like domain"/>
    <property type="match status" value="1"/>
</dbReference>
<dbReference type="InterPro" id="IPR036425">
    <property type="entry name" value="MoaB/Mog-like_dom_sf"/>
</dbReference>
<protein>
    <recommendedName>
        <fullName evidence="3">Molybdopterin molybdenumtransferase</fullName>
    </recommendedName>
</protein>
<dbReference type="EMBL" id="JAEKNQ010000054">
    <property type="protein sequence ID" value="MBJ7604172.1"/>
    <property type="molecule type" value="Genomic_DNA"/>
</dbReference>
<sequence>MKVLRLRGEAISETAVTGHILSHDLGPGLRKGTRLGAEHVPALRHFPELHVVELEPGDLHEDEAGRRLACAVAGPGLRLEGPVQSQARLVAESRGLLRVDREAVVRLNRLSALSIFTLVDGQAVEAGEDVAGAKVTPVAVSARLVVEAEQLAAQAGDQGLVRLLPFGRLRTLVVVTERLKPKARDLFFAAVSRKLGWFGADLIGLREVARDQAAVRAAYDEAGRTGAELIVFAGASSIDPLDPAYSELRAAGGHLIRQGAPAHPGSMLWVGRLQEATVLGVASCAGFGKDTSLDLVLPFVFAYGSIDELDFAQLGYGGLIEKAAGRRFPPYS</sequence>
<accession>A0A934KIM1</accession>
<comment type="caution">
    <text evidence="1">The sequence shown here is derived from an EMBL/GenBank/DDBJ whole genome shotgun (WGS) entry which is preliminary data.</text>
</comment>
<gene>
    <name evidence="1" type="ORF">JF888_13420</name>
</gene>
<name>A0A934KIM1_9BACT</name>
<dbReference type="AlphaFoldDB" id="A0A934KIM1"/>
<proteinExistence type="predicted"/>
<reference evidence="1 2" key="1">
    <citation type="submission" date="2020-10" db="EMBL/GenBank/DDBJ databases">
        <title>Ca. Dormibacterota MAGs.</title>
        <authorList>
            <person name="Montgomery K."/>
        </authorList>
    </citation>
    <scope>NUCLEOTIDE SEQUENCE [LARGE SCALE GENOMIC DNA]</scope>
    <source>
        <strain evidence="1">SC8811_S16_3</strain>
    </source>
</reference>
<evidence type="ECO:0000313" key="1">
    <source>
        <dbReference type="EMBL" id="MBJ7604172.1"/>
    </source>
</evidence>
<dbReference type="RefSeq" id="WP_338181355.1">
    <property type="nucleotide sequence ID" value="NZ_JAEKNQ010000054.1"/>
</dbReference>